<feature type="region of interest" description="Disordered" evidence="4">
    <location>
        <begin position="1"/>
        <end position="44"/>
    </location>
</feature>
<feature type="compositionally biased region" description="Polar residues" evidence="4">
    <location>
        <begin position="737"/>
        <end position="752"/>
    </location>
</feature>
<dbReference type="FunFam" id="3.40.50.2000:FF:000009">
    <property type="entry name" value="Sterol 3-beta-glucosyltransferase UGT80A2"/>
    <property type="match status" value="1"/>
</dbReference>
<dbReference type="eggNOG" id="KOG1809">
    <property type="taxonomic scope" value="Eukaryota"/>
</dbReference>
<dbReference type="STRING" id="933388.S7ZRY1"/>
<feature type="compositionally biased region" description="Basic residues" evidence="4">
    <location>
        <begin position="677"/>
        <end position="688"/>
    </location>
</feature>
<evidence type="ECO:0000256" key="1">
    <source>
        <dbReference type="ARBA" id="ARBA00004184"/>
    </source>
</evidence>
<dbReference type="GO" id="GO:0005975">
    <property type="term" value="P:carbohydrate metabolic process"/>
    <property type="evidence" value="ECO:0007669"/>
    <property type="project" value="InterPro"/>
</dbReference>
<dbReference type="FunFam" id="3.40.50.2000:FF:000100">
    <property type="entry name" value="Glycosyltransferase family 1 protein"/>
    <property type="match status" value="1"/>
</dbReference>
<gene>
    <name evidence="7" type="ORF">PDE_06406</name>
</gene>
<name>S7ZRY1_PENO1</name>
<dbReference type="InterPro" id="IPR050426">
    <property type="entry name" value="Glycosyltransferase_28"/>
</dbReference>
<protein>
    <submittedName>
        <fullName evidence="7">Putative UDP-Glc: sterol glucosyltransferase</fullName>
    </submittedName>
</protein>
<comment type="subcellular location">
    <subcellularLocation>
        <location evidence="1">Endomembrane system</location>
        <topology evidence="1">Peripheral membrane protein</topology>
    </subcellularLocation>
</comment>
<dbReference type="GO" id="GO:0016906">
    <property type="term" value="F:sterol 3-beta-glucosyltransferase activity"/>
    <property type="evidence" value="ECO:0007669"/>
    <property type="project" value="UniProtKB-ARBA"/>
</dbReference>
<evidence type="ECO:0000313" key="8">
    <source>
        <dbReference type="Proteomes" id="UP000019376"/>
    </source>
</evidence>
<dbReference type="HOGENOM" id="CLU_000537_1_0_1"/>
<dbReference type="OrthoDB" id="5835829at2759"/>
<evidence type="ECO:0000259" key="5">
    <source>
        <dbReference type="Pfam" id="PF03033"/>
    </source>
</evidence>
<dbReference type="InterPro" id="IPR010610">
    <property type="entry name" value="EryCIII-like_C"/>
</dbReference>
<feature type="domain" description="Erythromycin biosynthesis protein CIII-like C-terminal" evidence="6">
    <location>
        <begin position="446"/>
        <end position="549"/>
    </location>
</feature>
<dbReference type="Proteomes" id="UP000019376">
    <property type="component" value="Unassembled WGS sequence"/>
</dbReference>
<feature type="domain" description="Glycosyltransferase family 28 N-terminal" evidence="5">
    <location>
        <begin position="122"/>
        <end position="187"/>
    </location>
</feature>
<feature type="compositionally biased region" description="Polar residues" evidence="4">
    <location>
        <begin position="1"/>
        <end position="10"/>
    </location>
</feature>
<dbReference type="eggNOG" id="KOG1192">
    <property type="taxonomic scope" value="Eukaryota"/>
</dbReference>
<feature type="region of interest" description="Disordered" evidence="4">
    <location>
        <begin position="82"/>
        <end position="104"/>
    </location>
</feature>
<feature type="compositionally biased region" description="Basic and acidic residues" evidence="4">
    <location>
        <begin position="778"/>
        <end position="787"/>
    </location>
</feature>
<feature type="compositionally biased region" description="Polar residues" evidence="4">
    <location>
        <begin position="24"/>
        <end position="36"/>
    </location>
</feature>
<dbReference type="InterPro" id="IPR002213">
    <property type="entry name" value="UDP_glucos_trans"/>
</dbReference>
<keyword evidence="2 7" id="KW-0808">Transferase</keyword>
<organism evidence="7 8">
    <name type="scientific">Penicillium oxalicum (strain 114-2 / CGMCC 5302)</name>
    <name type="common">Penicillium decumbens</name>
    <dbReference type="NCBI Taxonomy" id="933388"/>
    <lineage>
        <taxon>Eukaryota</taxon>
        <taxon>Fungi</taxon>
        <taxon>Dikarya</taxon>
        <taxon>Ascomycota</taxon>
        <taxon>Pezizomycotina</taxon>
        <taxon>Eurotiomycetes</taxon>
        <taxon>Eurotiomycetidae</taxon>
        <taxon>Eurotiales</taxon>
        <taxon>Aspergillaceae</taxon>
        <taxon>Penicillium</taxon>
    </lineage>
</organism>
<keyword evidence="3" id="KW-0443">Lipid metabolism</keyword>
<evidence type="ECO:0000313" key="7">
    <source>
        <dbReference type="EMBL" id="EPS31451.1"/>
    </source>
</evidence>
<dbReference type="GO" id="GO:0006629">
    <property type="term" value="P:lipid metabolic process"/>
    <property type="evidence" value="ECO:0007669"/>
    <property type="project" value="UniProtKB-KW"/>
</dbReference>
<dbReference type="Gene3D" id="3.40.50.2000">
    <property type="entry name" value="Glycogen Phosphorylase B"/>
    <property type="match status" value="2"/>
</dbReference>
<evidence type="ECO:0000256" key="3">
    <source>
        <dbReference type="ARBA" id="ARBA00023098"/>
    </source>
</evidence>
<dbReference type="Pfam" id="PF03033">
    <property type="entry name" value="Glyco_transf_28"/>
    <property type="match status" value="1"/>
</dbReference>
<dbReference type="AlphaFoldDB" id="S7ZRY1"/>
<feature type="compositionally biased region" description="Basic and acidic residues" evidence="4">
    <location>
        <begin position="754"/>
        <end position="764"/>
    </location>
</feature>
<dbReference type="EMBL" id="KB644413">
    <property type="protein sequence ID" value="EPS31451.1"/>
    <property type="molecule type" value="Genomic_DNA"/>
</dbReference>
<dbReference type="CDD" id="cd03784">
    <property type="entry name" value="GT1_Gtf-like"/>
    <property type="match status" value="1"/>
</dbReference>
<dbReference type="PANTHER" id="PTHR48050:SF13">
    <property type="entry name" value="STEROL 3-BETA-GLUCOSYLTRANSFERASE UGT80A2"/>
    <property type="match status" value="1"/>
</dbReference>
<accession>S7ZRY1</accession>
<keyword evidence="8" id="KW-1185">Reference proteome</keyword>
<reference evidence="7 8" key="1">
    <citation type="journal article" date="2013" name="PLoS ONE">
        <title>Genomic and secretomic analyses reveal unique features of the lignocellulolytic enzyme system of Penicillium decumbens.</title>
        <authorList>
            <person name="Liu G."/>
            <person name="Zhang L."/>
            <person name="Wei X."/>
            <person name="Zou G."/>
            <person name="Qin Y."/>
            <person name="Ma L."/>
            <person name="Li J."/>
            <person name="Zheng H."/>
            <person name="Wang S."/>
            <person name="Wang C."/>
            <person name="Xun L."/>
            <person name="Zhao G.-P."/>
            <person name="Zhou Z."/>
            <person name="Qu Y."/>
        </authorList>
    </citation>
    <scope>NUCLEOTIDE SEQUENCE [LARGE SCALE GENOMIC DNA]</scope>
    <source>
        <strain evidence="8">114-2 / CGMCC 5302</strain>
    </source>
</reference>
<evidence type="ECO:0000259" key="6">
    <source>
        <dbReference type="Pfam" id="PF06722"/>
    </source>
</evidence>
<dbReference type="Pfam" id="PF06722">
    <property type="entry name" value="EryCIII-like_C"/>
    <property type="match status" value="1"/>
</dbReference>
<dbReference type="SUPFAM" id="SSF53756">
    <property type="entry name" value="UDP-Glycosyltransferase/glycogen phosphorylase"/>
    <property type="match status" value="1"/>
</dbReference>
<dbReference type="InterPro" id="IPR004276">
    <property type="entry name" value="GlycoTrans_28_N"/>
</dbReference>
<dbReference type="PANTHER" id="PTHR48050">
    <property type="entry name" value="STEROL 3-BETA-GLUCOSYLTRANSFERASE"/>
    <property type="match status" value="1"/>
</dbReference>
<proteinExistence type="predicted"/>
<dbReference type="GO" id="GO:0012505">
    <property type="term" value="C:endomembrane system"/>
    <property type="evidence" value="ECO:0007669"/>
    <property type="project" value="UniProtKB-SubCell"/>
</dbReference>
<feature type="region of interest" description="Disordered" evidence="4">
    <location>
        <begin position="675"/>
        <end position="806"/>
    </location>
</feature>
<evidence type="ECO:0000256" key="4">
    <source>
        <dbReference type="SAM" id="MobiDB-lite"/>
    </source>
</evidence>
<sequence length="1041" mass="114437">MPSVVPTTEGATAARHNQIESEDWPTQLSDASSPRSSGERMQFNGDGLNTGVRILGDGRLKIRINQYRPNIAGLLNLARSSKSHKTAENQAETPAGDQASKVDESIRRAEKEADNFPLHLNVVIQVIGSRGDIQPFIALGKELKKHGHRVRLATHLAFREFVLDADLEFFNIGGDPAELMAFMVKNSGLLPNMDTIRSGAILKRRREMKDIVDGCWRSCFEMGDGTHLHQIKDDLWSEEQDYRRRPFVADVIIANPPSLAHIHCAQKLGIPLHIIFTMPWSPTQAFPHPLAVIQQQDCKPSVANFVSYAIVDMMIWEGLGDIVNKYRRTVLSLSSLDAITAPSILHKLQVPCSYLWSPAILPKPEDWGDHIDVCGFSFLPAKPDYDPPKEITKFLESGPTPIYVGFGSIVVDNQKRLTETVYEAVKKSGQRAIISKGWGNVGVDDVEVPDNILVIGSCPHDWLFRQVSCVVHHGGAGTTAAGLALGRPTIIVPFFGDQQFWGDIVARNGAGPLPIPHKELTVDGLSNAIEFALKDSTREKAQEIAKKMEGESGVRDGVRSFHRQLDLRSLRCAVCPTRPAVWHLKHTEVGLSALAAAILVETGKVDPQDLVLNRPKEYDTYRDPVGPISASAQVLFGAIAHFVGGIADAPAYVVSDLAVARHALESSHGRTDLNREWRRHRSRSRARSARIDNKARMSNETRSSEETRASGETDPSKGSHPSNETRTSDRTWEDDQVQANDGVQSNVDTQTGGERARSGEENHPSHTVGDTAQQRSPKRNEDAHNSDGVESLSDESGSCDATRAEPNLELERECSIKLQRTATMASVNTTSKSHNILYEIASLGGKMSLKFVNLLIWLPTDLTLSLSKGFHNAPKLWHDPMVRSTPKVHDIQSGFKAAGKELFHGFYDGVTGLVVQPQHGYKENGAKGMMKGVGKGIGGVFCKPPAGLWGLAGYPLMGIRRKLLDSLGRSSEGQIVLSRIAQGHEEMYASTPAERAEVIKKWSVIEKSLTPGLSSYLLKTKRWFITSSRDAHRIADTAIQA</sequence>
<dbReference type="PhylomeDB" id="S7ZRY1"/>
<evidence type="ECO:0000256" key="2">
    <source>
        <dbReference type="ARBA" id="ARBA00022679"/>
    </source>
</evidence>
<feature type="compositionally biased region" description="Basic and acidic residues" evidence="4">
    <location>
        <begin position="689"/>
        <end position="717"/>
    </location>
</feature>